<dbReference type="PANTHER" id="PTHR46338:SF13">
    <property type="entry name" value="TRANSCRIPTION INITIATION FACTOR TFIID SUBUNIT 8-LIKE"/>
    <property type="match status" value="1"/>
</dbReference>
<dbReference type="GO" id="GO:0046982">
    <property type="term" value="F:protein heterodimerization activity"/>
    <property type="evidence" value="ECO:0007669"/>
    <property type="project" value="InterPro"/>
</dbReference>
<dbReference type="Pfam" id="PF07524">
    <property type="entry name" value="Bromo_TP"/>
    <property type="match status" value="1"/>
</dbReference>
<keyword evidence="2" id="KW-0805">Transcription regulation</keyword>
<dbReference type="Proteomes" id="UP000233551">
    <property type="component" value="Unassembled WGS sequence"/>
</dbReference>
<dbReference type="EMBL" id="PGOL01002578">
    <property type="protein sequence ID" value="PKI46784.1"/>
    <property type="molecule type" value="Genomic_DNA"/>
</dbReference>
<dbReference type="SMART" id="SM00576">
    <property type="entry name" value="BTP"/>
    <property type="match status" value="1"/>
</dbReference>
<comment type="caution">
    <text evidence="7">The sequence shown here is derived from an EMBL/GenBank/DDBJ whole genome shotgun (WGS) entry which is preliminary data.</text>
</comment>
<keyword evidence="8" id="KW-1185">Reference proteome</keyword>
<evidence type="ECO:0000256" key="1">
    <source>
        <dbReference type="ARBA" id="ARBA00004123"/>
    </source>
</evidence>
<dbReference type="InterPro" id="IPR006565">
    <property type="entry name" value="BTP"/>
</dbReference>
<evidence type="ECO:0000256" key="2">
    <source>
        <dbReference type="ARBA" id="ARBA00023015"/>
    </source>
</evidence>
<reference evidence="7 8" key="1">
    <citation type="submission" date="2017-11" db="EMBL/GenBank/DDBJ databases">
        <title>De-novo sequencing of pomegranate (Punica granatum L.) genome.</title>
        <authorList>
            <person name="Akparov Z."/>
            <person name="Amiraslanov A."/>
            <person name="Hajiyeva S."/>
            <person name="Abbasov M."/>
            <person name="Kaur K."/>
            <person name="Hamwieh A."/>
            <person name="Solovyev V."/>
            <person name="Salamov A."/>
            <person name="Braich B."/>
            <person name="Kosarev P."/>
            <person name="Mahmoud A."/>
            <person name="Hajiyev E."/>
            <person name="Babayeva S."/>
            <person name="Izzatullayeva V."/>
            <person name="Mammadov A."/>
            <person name="Mammadov A."/>
            <person name="Sharifova S."/>
            <person name="Ojaghi J."/>
            <person name="Eynullazada K."/>
            <person name="Bayramov B."/>
            <person name="Abdulazimova A."/>
            <person name="Shahmuradov I."/>
        </authorList>
    </citation>
    <scope>NUCLEOTIDE SEQUENCE [LARGE SCALE GENOMIC DNA]</scope>
    <source>
        <strain evidence="8">cv. AG2017</strain>
        <tissue evidence="7">Leaf</tissue>
    </source>
</reference>
<evidence type="ECO:0000256" key="3">
    <source>
        <dbReference type="ARBA" id="ARBA00023163"/>
    </source>
</evidence>
<feature type="compositionally biased region" description="Low complexity" evidence="5">
    <location>
        <begin position="23"/>
        <end position="32"/>
    </location>
</feature>
<organism evidence="7 8">
    <name type="scientific">Punica granatum</name>
    <name type="common">Pomegranate</name>
    <dbReference type="NCBI Taxonomy" id="22663"/>
    <lineage>
        <taxon>Eukaryota</taxon>
        <taxon>Viridiplantae</taxon>
        <taxon>Streptophyta</taxon>
        <taxon>Embryophyta</taxon>
        <taxon>Tracheophyta</taxon>
        <taxon>Spermatophyta</taxon>
        <taxon>Magnoliopsida</taxon>
        <taxon>eudicotyledons</taxon>
        <taxon>Gunneridae</taxon>
        <taxon>Pentapetalae</taxon>
        <taxon>rosids</taxon>
        <taxon>malvids</taxon>
        <taxon>Myrtales</taxon>
        <taxon>Lythraceae</taxon>
        <taxon>Punica</taxon>
    </lineage>
</organism>
<dbReference type="AlphaFoldDB" id="A0A2I0IS29"/>
<proteinExistence type="predicted"/>
<comment type="subcellular location">
    <subcellularLocation>
        <location evidence="1">Nucleus</location>
    </subcellularLocation>
</comment>
<protein>
    <recommendedName>
        <fullName evidence="6">Bromodomain associated domain-containing protein</fullName>
    </recommendedName>
</protein>
<keyword evidence="4" id="KW-0539">Nucleus</keyword>
<name>A0A2I0IS29_PUNGR</name>
<evidence type="ECO:0000313" key="8">
    <source>
        <dbReference type="Proteomes" id="UP000233551"/>
    </source>
</evidence>
<feature type="region of interest" description="Disordered" evidence="5">
    <location>
        <begin position="1"/>
        <end position="35"/>
    </location>
</feature>
<dbReference type="GO" id="GO:0005669">
    <property type="term" value="C:transcription factor TFIID complex"/>
    <property type="evidence" value="ECO:0007669"/>
    <property type="project" value="InterPro"/>
</dbReference>
<keyword evidence="3" id="KW-0804">Transcription</keyword>
<evidence type="ECO:0000313" key="7">
    <source>
        <dbReference type="EMBL" id="PKI46784.1"/>
    </source>
</evidence>
<gene>
    <name evidence="7" type="ORF">CRG98_032821</name>
</gene>
<dbReference type="InterPro" id="IPR037818">
    <property type="entry name" value="TAF8"/>
</dbReference>
<evidence type="ECO:0000256" key="5">
    <source>
        <dbReference type="SAM" id="MobiDB-lite"/>
    </source>
</evidence>
<accession>A0A2I0IS29</accession>
<dbReference type="STRING" id="22663.A0A2I0IS29"/>
<dbReference type="Gene3D" id="1.10.20.10">
    <property type="entry name" value="Histone, subunit A"/>
    <property type="match status" value="1"/>
</dbReference>
<sequence>MGVVRARRATAACAAAPPPRTTAPPSSRPSASGLGIDSISQSSAARAELLSAASGAKLLPTTLRAAAATLGDCDCAAPSGSFTALYDRTEDVKTDPTEFSSTIIRIAVSQICRSVGFKAIQFSALELLTDLATRHLRSIGRSAVSSANASNRTQPNVFDLVNAFNDLNSVMGFQGACNLHKDYDPLLSSGAFADLVRFVQCSHEIPFARPISHLSSSDSSVPVVPCNIIQRESGSCPGHIPRWLPDLPDSSTFERSHEDLEDRLKRRKYELWGDAVSPEANDDFSTMDAGERRVQTKNGKQMGKLKFKIARVKNGLNGTRWKELASNVAIDDNTGCTSDSVR</sequence>
<dbReference type="PANTHER" id="PTHR46338">
    <property type="entry name" value="TRANSCRIPTION INITIATION FACTOR TFIID SUBUNIT 8"/>
    <property type="match status" value="1"/>
</dbReference>
<evidence type="ECO:0000259" key="6">
    <source>
        <dbReference type="SMART" id="SM00576"/>
    </source>
</evidence>
<dbReference type="InterPro" id="IPR009072">
    <property type="entry name" value="Histone-fold"/>
</dbReference>
<feature type="domain" description="Bromodomain associated" evidence="6">
    <location>
        <begin position="97"/>
        <end position="173"/>
    </location>
</feature>
<evidence type="ECO:0000256" key="4">
    <source>
        <dbReference type="ARBA" id="ARBA00023242"/>
    </source>
</evidence>